<gene>
    <name evidence="3" type="ORF">XDN619_LOCUS10237</name>
</gene>
<evidence type="ECO:0000256" key="1">
    <source>
        <dbReference type="SAM" id="MobiDB-lite"/>
    </source>
</evidence>
<reference evidence="3" key="1">
    <citation type="submission" date="2021-02" db="EMBL/GenBank/DDBJ databases">
        <authorList>
            <person name="Nowell W R."/>
        </authorList>
    </citation>
    <scope>NUCLEOTIDE SEQUENCE</scope>
</reference>
<dbReference type="PANTHER" id="PTHR37984:SF5">
    <property type="entry name" value="PROTEIN NYNRIN-LIKE"/>
    <property type="match status" value="1"/>
</dbReference>
<dbReference type="InterPro" id="IPR050951">
    <property type="entry name" value="Retrovirus_Pol_polyprotein"/>
</dbReference>
<dbReference type="EMBL" id="CAJNRG010003628">
    <property type="protein sequence ID" value="CAF2058986.1"/>
    <property type="molecule type" value="Genomic_DNA"/>
</dbReference>
<accession>A0A816QEE5</accession>
<name>A0A816QEE5_9BILA</name>
<evidence type="ECO:0000259" key="2">
    <source>
        <dbReference type="PROSITE" id="PS50994"/>
    </source>
</evidence>
<protein>
    <recommendedName>
        <fullName evidence="2">Integrase catalytic domain-containing protein</fullName>
    </recommendedName>
</protein>
<evidence type="ECO:0000313" key="3">
    <source>
        <dbReference type="EMBL" id="CAF2058986.1"/>
    </source>
</evidence>
<comment type="caution">
    <text evidence="3">The sequence shown here is derived from an EMBL/GenBank/DDBJ whole genome shotgun (WGS) entry which is preliminary data.</text>
</comment>
<dbReference type="Proteomes" id="UP000663887">
    <property type="component" value="Unassembled WGS sequence"/>
</dbReference>
<dbReference type="InterPro" id="IPR001584">
    <property type="entry name" value="Integrase_cat-core"/>
</dbReference>
<dbReference type="AlphaFoldDB" id="A0A816QEE5"/>
<feature type="compositionally biased region" description="Polar residues" evidence="1">
    <location>
        <begin position="9"/>
        <end position="24"/>
    </location>
</feature>
<feature type="region of interest" description="Disordered" evidence="1">
    <location>
        <begin position="1"/>
        <end position="24"/>
    </location>
</feature>
<proteinExistence type="predicted"/>
<evidence type="ECO:0000313" key="4">
    <source>
        <dbReference type="Proteomes" id="UP000663887"/>
    </source>
</evidence>
<dbReference type="GO" id="GO:0015074">
    <property type="term" value="P:DNA integration"/>
    <property type="evidence" value="ECO:0007669"/>
    <property type="project" value="InterPro"/>
</dbReference>
<dbReference type="InterPro" id="IPR012337">
    <property type="entry name" value="RNaseH-like_sf"/>
</dbReference>
<sequence length="100" mass="11545">MLIRHNIQPIYSSPNHPESNSGVERANQTLKNILARFEGEQIDWVQILPEAVRIYNSSPHATTQRTPVSFFLERAHSLQNNRENLLSAAWRQPSHKFLLS</sequence>
<dbReference type="PROSITE" id="PS50994">
    <property type="entry name" value="INTEGRASE"/>
    <property type="match status" value="1"/>
</dbReference>
<dbReference type="GO" id="GO:0003676">
    <property type="term" value="F:nucleic acid binding"/>
    <property type="evidence" value="ECO:0007669"/>
    <property type="project" value="InterPro"/>
</dbReference>
<dbReference type="Gene3D" id="3.30.420.10">
    <property type="entry name" value="Ribonuclease H-like superfamily/Ribonuclease H"/>
    <property type="match status" value="1"/>
</dbReference>
<organism evidence="3 4">
    <name type="scientific">Rotaria magnacalcarata</name>
    <dbReference type="NCBI Taxonomy" id="392030"/>
    <lineage>
        <taxon>Eukaryota</taxon>
        <taxon>Metazoa</taxon>
        <taxon>Spiralia</taxon>
        <taxon>Gnathifera</taxon>
        <taxon>Rotifera</taxon>
        <taxon>Eurotatoria</taxon>
        <taxon>Bdelloidea</taxon>
        <taxon>Philodinida</taxon>
        <taxon>Philodinidae</taxon>
        <taxon>Rotaria</taxon>
    </lineage>
</organism>
<dbReference type="InterPro" id="IPR036397">
    <property type="entry name" value="RNaseH_sf"/>
</dbReference>
<dbReference type="PANTHER" id="PTHR37984">
    <property type="entry name" value="PROTEIN CBG26694"/>
    <property type="match status" value="1"/>
</dbReference>
<feature type="domain" description="Integrase catalytic" evidence="2">
    <location>
        <begin position="1"/>
        <end position="75"/>
    </location>
</feature>
<dbReference type="SUPFAM" id="SSF53098">
    <property type="entry name" value="Ribonuclease H-like"/>
    <property type="match status" value="1"/>
</dbReference>